<keyword evidence="2" id="KW-1185">Reference proteome</keyword>
<evidence type="ECO:0000313" key="2">
    <source>
        <dbReference type="Proteomes" id="UP001235939"/>
    </source>
</evidence>
<dbReference type="Pfam" id="PF01359">
    <property type="entry name" value="Transposase_1"/>
    <property type="match status" value="1"/>
</dbReference>
<sequence>MDPLLIPRYNPLPKRNILRIFQQSFSDNRLTSGIELSSGRGDLVFERLSTKFSLCGIRLVVSLDGLRLADISRVDFCGLSITRNRRGLNIRVIRVFLHRIVTSDEKWVHFDYPKRRATCGYPGRASSSSMAKPNIHGGKIMPCIWWDQLEVVYYELLQPKKSITGEVY</sequence>
<name>A0ABY6KHE1_9ARAC</name>
<dbReference type="EMBL" id="CP092867">
    <property type="protein sequence ID" value="UYV67867.1"/>
    <property type="molecule type" value="Genomic_DNA"/>
</dbReference>
<organism evidence="1 2">
    <name type="scientific">Cordylochernes scorpioides</name>
    <dbReference type="NCBI Taxonomy" id="51811"/>
    <lineage>
        <taxon>Eukaryota</taxon>
        <taxon>Metazoa</taxon>
        <taxon>Ecdysozoa</taxon>
        <taxon>Arthropoda</taxon>
        <taxon>Chelicerata</taxon>
        <taxon>Arachnida</taxon>
        <taxon>Pseudoscorpiones</taxon>
        <taxon>Cheliferoidea</taxon>
        <taxon>Chernetidae</taxon>
        <taxon>Cordylochernes</taxon>
    </lineage>
</organism>
<gene>
    <name evidence="1" type="ORF">LAZ67_5002303</name>
</gene>
<dbReference type="PANTHER" id="PTHR46060:SF2">
    <property type="entry name" value="HISTONE-LYSINE N-METHYLTRANSFERASE SETMAR"/>
    <property type="match status" value="1"/>
</dbReference>
<proteinExistence type="predicted"/>
<dbReference type="InterPro" id="IPR001888">
    <property type="entry name" value="Transposase_1"/>
</dbReference>
<accession>A0ABY6KHE1</accession>
<dbReference type="InterPro" id="IPR052709">
    <property type="entry name" value="Transposase-MT_Hybrid"/>
</dbReference>
<dbReference type="Gene3D" id="3.30.420.10">
    <property type="entry name" value="Ribonuclease H-like superfamily/Ribonuclease H"/>
    <property type="match status" value="1"/>
</dbReference>
<protein>
    <submittedName>
        <fullName evidence="1">Uncharacterized protein</fullName>
    </submittedName>
</protein>
<dbReference type="PANTHER" id="PTHR46060">
    <property type="entry name" value="MARINER MOS1 TRANSPOSASE-LIKE PROTEIN"/>
    <property type="match status" value="1"/>
</dbReference>
<reference evidence="1 2" key="1">
    <citation type="submission" date="2022-01" db="EMBL/GenBank/DDBJ databases">
        <title>A chromosomal length assembly of Cordylochernes scorpioides.</title>
        <authorList>
            <person name="Zeh D."/>
            <person name="Zeh J."/>
        </authorList>
    </citation>
    <scope>NUCLEOTIDE SEQUENCE [LARGE SCALE GENOMIC DNA]</scope>
    <source>
        <strain evidence="1">IN4F17</strain>
        <tissue evidence="1">Whole Body</tissue>
    </source>
</reference>
<dbReference type="Proteomes" id="UP001235939">
    <property type="component" value="Chromosome 05"/>
</dbReference>
<evidence type="ECO:0000313" key="1">
    <source>
        <dbReference type="EMBL" id="UYV67867.1"/>
    </source>
</evidence>
<dbReference type="InterPro" id="IPR036397">
    <property type="entry name" value="RNaseH_sf"/>
</dbReference>